<accession>A0A5A9XPJ1</accession>
<dbReference type="Pfam" id="PF06296">
    <property type="entry name" value="RelE"/>
    <property type="match status" value="1"/>
</dbReference>
<dbReference type="AlphaFoldDB" id="A0A5A9XPJ1"/>
<gene>
    <name evidence="1" type="ORF">ET418_04210</name>
</gene>
<dbReference type="RefSeq" id="WP_149306325.1">
    <property type="nucleotide sequence ID" value="NZ_SRSD01000002.1"/>
</dbReference>
<keyword evidence="2" id="KW-1185">Reference proteome</keyword>
<reference evidence="1 2" key="1">
    <citation type="submission" date="2019-04" db="EMBL/GenBank/DDBJ databases">
        <title>Geobacter ruber sp. nov., ferric-reducing bacteria isolated from paddy soil.</title>
        <authorList>
            <person name="Xu Z."/>
            <person name="Masuda Y."/>
            <person name="Itoh H."/>
            <person name="Senoo K."/>
        </authorList>
    </citation>
    <scope>NUCLEOTIDE SEQUENCE [LARGE SCALE GENOMIC DNA]</scope>
    <source>
        <strain evidence="1 2">Red88</strain>
    </source>
</reference>
<dbReference type="EMBL" id="SRSD01000002">
    <property type="protein sequence ID" value="KAA0894168.1"/>
    <property type="molecule type" value="Genomic_DNA"/>
</dbReference>
<evidence type="ECO:0000313" key="2">
    <source>
        <dbReference type="Proteomes" id="UP000324298"/>
    </source>
</evidence>
<evidence type="ECO:0000313" key="1">
    <source>
        <dbReference type="EMBL" id="KAA0894168.1"/>
    </source>
</evidence>
<proteinExistence type="predicted"/>
<dbReference type="Proteomes" id="UP000324298">
    <property type="component" value="Unassembled WGS sequence"/>
</dbReference>
<comment type="caution">
    <text evidence="1">The sequence shown here is derived from an EMBL/GenBank/DDBJ whole genome shotgun (WGS) entry which is preliminary data.</text>
</comment>
<sequence>MFCFAKKDKENLTREEEREYKDAASLYLGLSDAHIETALQHGKMEEVEYP</sequence>
<name>A0A5A9XPJ1_9BACT</name>
<dbReference type="InterPro" id="IPR009387">
    <property type="entry name" value="HigB-2"/>
</dbReference>
<organism evidence="1 2">
    <name type="scientific">Oryzomonas rubra</name>
    <dbReference type="NCBI Taxonomy" id="2509454"/>
    <lineage>
        <taxon>Bacteria</taxon>
        <taxon>Pseudomonadati</taxon>
        <taxon>Thermodesulfobacteriota</taxon>
        <taxon>Desulfuromonadia</taxon>
        <taxon>Geobacterales</taxon>
        <taxon>Geobacteraceae</taxon>
        <taxon>Oryzomonas</taxon>
    </lineage>
</organism>
<protein>
    <submittedName>
        <fullName evidence="1">Uncharacterized protein</fullName>
    </submittedName>
</protein>